<dbReference type="EMBL" id="FNAC01000025">
    <property type="protein sequence ID" value="SDD33786.1"/>
    <property type="molecule type" value="Genomic_DNA"/>
</dbReference>
<evidence type="ECO:0000313" key="2">
    <source>
        <dbReference type="EMBL" id="SDD33786.1"/>
    </source>
</evidence>
<evidence type="ECO:0000256" key="1">
    <source>
        <dbReference type="SAM" id="Phobius"/>
    </source>
</evidence>
<sequence>MRYAILLKGVFATGSVALSFNLVSFFIKTWSILDFGMGIIYSKTDIIW</sequence>
<proteinExistence type="predicted"/>
<protein>
    <submittedName>
        <fullName evidence="2">Uncharacterized protein</fullName>
    </submittedName>
</protein>
<gene>
    <name evidence="2" type="ORF">SAMN04488104_10253</name>
</gene>
<feature type="transmembrane region" description="Helical" evidence="1">
    <location>
        <begin position="6"/>
        <end position="27"/>
    </location>
</feature>
<name>A0A1G6TZD2_9BACT</name>
<accession>A0A1G6TZD2</accession>
<dbReference type="AlphaFoldDB" id="A0A1G6TZD2"/>
<dbReference type="Proteomes" id="UP000199060">
    <property type="component" value="Unassembled WGS sequence"/>
</dbReference>
<keyword evidence="1" id="KW-1133">Transmembrane helix</keyword>
<reference evidence="3" key="1">
    <citation type="submission" date="2016-10" db="EMBL/GenBank/DDBJ databases">
        <authorList>
            <person name="Varghese N."/>
            <person name="Submissions S."/>
        </authorList>
    </citation>
    <scope>NUCLEOTIDE SEQUENCE [LARGE SCALE GENOMIC DNA]</scope>
    <source>
        <strain evidence="3">DSM 23095</strain>
    </source>
</reference>
<keyword evidence="1" id="KW-0812">Transmembrane</keyword>
<keyword evidence="1" id="KW-0472">Membrane</keyword>
<keyword evidence="3" id="KW-1185">Reference proteome</keyword>
<evidence type="ECO:0000313" key="3">
    <source>
        <dbReference type="Proteomes" id="UP000199060"/>
    </source>
</evidence>
<organism evidence="2 3">
    <name type="scientific">Algoriphagus faecimaris</name>
    <dbReference type="NCBI Taxonomy" id="686796"/>
    <lineage>
        <taxon>Bacteria</taxon>
        <taxon>Pseudomonadati</taxon>
        <taxon>Bacteroidota</taxon>
        <taxon>Cytophagia</taxon>
        <taxon>Cytophagales</taxon>
        <taxon>Cyclobacteriaceae</taxon>
        <taxon>Algoriphagus</taxon>
    </lineage>
</organism>